<evidence type="ECO:0000259" key="9">
    <source>
        <dbReference type="PROSITE" id="PS50885"/>
    </source>
</evidence>
<dbReference type="SMART" id="SM00304">
    <property type="entry name" value="HAMP"/>
    <property type="match status" value="2"/>
</dbReference>
<keyword evidence="7" id="KW-1133">Transmembrane helix</keyword>
<dbReference type="GO" id="GO:0005886">
    <property type="term" value="C:plasma membrane"/>
    <property type="evidence" value="ECO:0007669"/>
    <property type="project" value="UniProtKB-SubCell"/>
</dbReference>
<keyword evidence="2" id="KW-1003">Cell membrane</keyword>
<proteinExistence type="inferred from homology"/>
<dbReference type="PANTHER" id="PTHR32089:SF112">
    <property type="entry name" value="LYSOZYME-LIKE PROTEIN-RELATED"/>
    <property type="match status" value="1"/>
</dbReference>
<dbReference type="Gene3D" id="6.10.340.10">
    <property type="match status" value="1"/>
</dbReference>
<evidence type="ECO:0000256" key="7">
    <source>
        <dbReference type="SAM" id="Phobius"/>
    </source>
</evidence>
<organism evidence="10 11">
    <name type="scientific">Paenibacillus herberti</name>
    <dbReference type="NCBI Taxonomy" id="1619309"/>
    <lineage>
        <taxon>Bacteria</taxon>
        <taxon>Bacillati</taxon>
        <taxon>Bacillota</taxon>
        <taxon>Bacilli</taxon>
        <taxon>Bacillales</taxon>
        <taxon>Paenibacillaceae</taxon>
        <taxon>Paenibacillus</taxon>
    </lineage>
</organism>
<evidence type="ECO:0000259" key="8">
    <source>
        <dbReference type="PROSITE" id="PS50111"/>
    </source>
</evidence>
<accession>A0A229P0X5</accession>
<dbReference type="Pfam" id="PF00672">
    <property type="entry name" value="HAMP"/>
    <property type="match status" value="1"/>
</dbReference>
<evidence type="ECO:0000256" key="1">
    <source>
        <dbReference type="ARBA" id="ARBA00004236"/>
    </source>
</evidence>
<dbReference type="SUPFAM" id="SSF58104">
    <property type="entry name" value="Methyl-accepting chemotaxis protein (MCP) signaling domain"/>
    <property type="match status" value="1"/>
</dbReference>
<feature type="domain" description="Methyl-accepting transducer" evidence="8">
    <location>
        <begin position="282"/>
        <end position="518"/>
    </location>
</feature>
<dbReference type="AlphaFoldDB" id="A0A229P0X5"/>
<feature type="domain" description="HAMP" evidence="9">
    <location>
        <begin position="209"/>
        <end position="263"/>
    </location>
</feature>
<evidence type="ECO:0000313" key="10">
    <source>
        <dbReference type="EMBL" id="OXM15778.1"/>
    </source>
</evidence>
<dbReference type="Pfam" id="PF00015">
    <property type="entry name" value="MCPsignal"/>
    <property type="match status" value="1"/>
</dbReference>
<dbReference type="GO" id="GO:0007165">
    <property type="term" value="P:signal transduction"/>
    <property type="evidence" value="ECO:0007669"/>
    <property type="project" value="UniProtKB-KW"/>
</dbReference>
<evidence type="ECO:0000256" key="2">
    <source>
        <dbReference type="ARBA" id="ARBA00022475"/>
    </source>
</evidence>
<name>A0A229P0X5_9BACL</name>
<dbReference type="PROSITE" id="PS50111">
    <property type="entry name" value="CHEMOTAXIS_TRANSDUC_2"/>
    <property type="match status" value="1"/>
</dbReference>
<keyword evidence="4 6" id="KW-0807">Transducer</keyword>
<feature type="transmembrane region" description="Helical" evidence="7">
    <location>
        <begin position="12"/>
        <end position="30"/>
    </location>
</feature>
<dbReference type="InterPro" id="IPR004089">
    <property type="entry name" value="MCPsignal_dom"/>
</dbReference>
<dbReference type="PANTHER" id="PTHR32089">
    <property type="entry name" value="METHYL-ACCEPTING CHEMOTAXIS PROTEIN MCPB"/>
    <property type="match status" value="1"/>
</dbReference>
<comment type="similarity">
    <text evidence="5">Belongs to the methyl-accepting chemotaxis (MCP) protein family.</text>
</comment>
<dbReference type="Proteomes" id="UP000215145">
    <property type="component" value="Unassembled WGS sequence"/>
</dbReference>
<dbReference type="Gene3D" id="1.10.287.950">
    <property type="entry name" value="Methyl-accepting chemotaxis protein"/>
    <property type="match status" value="1"/>
</dbReference>
<evidence type="ECO:0000256" key="4">
    <source>
        <dbReference type="ARBA" id="ARBA00023224"/>
    </source>
</evidence>
<reference evidence="10 11" key="1">
    <citation type="submission" date="2017-07" db="EMBL/GenBank/DDBJ databases">
        <title>Paenibacillus herberti R33 genome sequencing and assembly.</title>
        <authorList>
            <person name="Su W."/>
        </authorList>
    </citation>
    <scope>NUCLEOTIDE SEQUENCE [LARGE SCALE GENOMIC DNA]</scope>
    <source>
        <strain evidence="10 11">R33</strain>
    </source>
</reference>
<comment type="subcellular location">
    <subcellularLocation>
        <location evidence="1">Cell membrane</location>
    </subcellularLocation>
</comment>
<gene>
    <name evidence="10" type="ORF">CGZ75_03395</name>
</gene>
<dbReference type="PROSITE" id="PS50885">
    <property type="entry name" value="HAMP"/>
    <property type="match status" value="1"/>
</dbReference>
<feature type="transmembrane region" description="Helical" evidence="7">
    <location>
        <begin position="188"/>
        <end position="208"/>
    </location>
</feature>
<protein>
    <recommendedName>
        <fullName evidence="12">Methyl-accepting chemotaxis protein</fullName>
    </recommendedName>
</protein>
<dbReference type="OrthoDB" id="107771at2"/>
<evidence type="ECO:0000256" key="5">
    <source>
        <dbReference type="ARBA" id="ARBA00029447"/>
    </source>
</evidence>
<sequence length="569" mass="61868">MKMKMDIGRLIRLVIYGTIICAALTGYGLYKLNESFEKVKIATKQEAEYKQLSLELLEASDYLTEQARHYTIDGEKEHYDSYWNEVKETRTRDKVVARLKELGAPPEELVLIQQSKDSSDNIIAIEEASMEAVAAGDMEKARLLMFGAEYEQQKDGITKLFKQFQSKTAELSAAATTSANATFSLSLAMVYVFMVILIVWFGISLFIIRNNIAPIRNMAARMAELASSEGDLTARMETRGIHEVKELASSFNAMMDNLRALIISSKETAAYTAGKAQEIGVSGDSVSVSAASVSDMISNVRANAKRNSIASDEAAKASQEAAIGAERIADATQEAAASAAMALQAAEQGVESVQAATSQIELIRNFANKKLQIMAQLKGRTGEITGIADIMQNIAAQTNILSLNAAIEAARSGEHGKGFAVVSDEIRKLAEQSKHHASNIAEIIKDVEAQTDEAYALIGRGAQEASKGVEAISALRQSFHRIEKDAQSVAEQTQEISASTEEMTASIEEISATLESMAKRIEGDYSFSESVDLSASEQRREIEKIGGMIVNLSETSEGLNEMLGRFKTD</sequence>
<dbReference type="EMBL" id="NMUQ01000001">
    <property type="protein sequence ID" value="OXM15778.1"/>
    <property type="molecule type" value="Genomic_DNA"/>
</dbReference>
<evidence type="ECO:0000256" key="3">
    <source>
        <dbReference type="ARBA" id="ARBA00023136"/>
    </source>
</evidence>
<dbReference type="InterPro" id="IPR003660">
    <property type="entry name" value="HAMP_dom"/>
</dbReference>
<keyword evidence="7" id="KW-0812">Transmembrane</keyword>
<keyword evidence="11" id="KW-1185">Reference proteome</keyword>
<evidence type="ECO:0000256" key="6">
    <source>
        <dbReference type="PROSITE-ProRule" id="PRU00284"/>
    </source>
</evidence>
<evidence type="ECO:0008006" key="12">
    <source>
        <dbReference type="Google" id="ProtNLM"/>
    </source>
</evidence>
<keyword evidence="3 7" id="KW-0472">Membrane</keyword>
<evidence type="ECO:0000313" key="11">
    <source>
        <dbReference type="Proteomes" id="UP000215145"/>
    </source>
</evidence>
<dbReference type="CDD" id="cd06225">
    <property type="entry name" value="HAMP"/>
    <property type="match status" value="1"/>
</dbReference>
<dbReference type="SMART" id="SM00283">
    <property type="entry name" value="MA"/>
    <property type="match status" value="1"/>
</dbReference>
<comment type="caution">
    <text evidence="10">The sequence shown here is derived from an EMBL/GenBank/DDBJ whole genome shotgun (WGS) entry which is preliminary data.</text>
</comment>